<name>A0A151AQ19_9CLOT</name>
<evidence type="ECO:0000313" key="2">
    <source>
        <dbReference type="Proteomes" id="UP000075374"/>
    </source>
</evidence>
<dbReference type="EMBL" id="LTBB01000003">
    <property type="protein sequence ID" value="KYH29682.1"/>
    <property type="molecule type" value="Genomic_DNA"/>
</dbReference>
<evidence type="ECO:0000313" key="1">
    <source>
        <dbReference type="EMBL" id="KYH29682.1"/>
    </source>
</evidence>
<sequence length="69" mass="7501">MIIRLYIVVSTAYLLCEGKVICVETLVELVGNVGFPIAMSIYLLVRIESKIESLTASINALTNVLSKNG</sequence>
<organism evidence="1 2">
    <name type="scientific">Clostridium colicanis DSM 13634</name>
    <dbReference type="NCBI Taxonomy" id="1121305"/>
    <lineage>
        <taxon>Bacteria</taxon>
        <taxon>Bacillati</taxon>
        <taxon>Bacillota</taxon>
        <taxon>Clostridia</taxon>
        <taxon>Eubacteriales</taxon>
        <taxon>Clostridiaceae</taxon>
        <taxon>Clostridium</taxon>
    </lineage>
</organism>
<protein>
    <submittedName>
        <fullName evidence="1">YvrJ protein family protein</fullName>
    </submittedName>
</protein>
<dbReference type="AlphaFoldDB" id="A0A151AQ19"/>
<dbReference type="PATRIC" id="fig|1121305.3.peg.929"/>
<comment type="caution">
    <text evidence="1">The sequence shown here is derived from an EMBL/GenBank/DDBJ whole genome shotgun (WGS) entry which is preliminary data.</text>
</comment>
<dbReference type="Pfam" id="PF12841">
    <property type="entry name" value="YvrJ"/>
    <property type="match status" value="1"/>
</dbReference>
<gene>
    <name evidence="1" type="ORF">CLCOL_09130</name>
</gene>
<proteinExistence type="predicted"/>
<dbReference type="STRING" id="1121305.CLCOL_09130"/>
<dbReference type="Proteomes" id="UP000075374">
    <property type="component" value="Unassembled WGS sequence"/>
</dbReference>
<accession>A0A151AQ19</accession>
<dbReference type="InterPro" id="IPR024419">
    <property type="entry name" value="YvrJ"/>
</dbReference>
<reference evidence="1 2" key="1">
    <citation type="submission" date="2016-02" db="EMBL/GenBank/DDBJ databases">
        <title>Genome sequence of Clostridium colicanis DSM 13634.</title>
        <authorList>
            <person name="Poehlein A."/>
            <person name="Daniel R."/>
        </authorList>
    </citation>
    <scope>NUCLEOTIDE SEQUENCE [LARGE SCALE GENOMIC DNA]</scope>
    <source>
        <strain evidence="1 2">DSM 13634</strain>
    </source>
</reference>
<keyword evidence="2" id="KW-1185">Reference proteome</keyword>